<dbReference type="EMBL" id="CAADFY010000319">
    <property type="protein sequence ID" value="VFK62693.1"/>
    <property type="molecule type" value="Genomic_DNA"/>
</dbReference>
<dbReference type="InterPro" id="IPR051083">
    <property type="entry name" value="GrpII_Intron_Splice-Mob/Def"/>
</dbReference>
<dbReference type="InterPro" id="IPR043502">
    <property type="entry name" value="DNA/RNA_pol_sf"/>
</dbReference>
<dbReference type="SUPFAM" id="SSF56672">
    <property type="entry name" value="DNA/RNA polymerases"/>
    <property type="match status" value="1"/>
</dbReference>
<evidence type="ECO:0000313" key="3">
    <source>
        <dbReference type="EMBL" id="VFK62693.1"/>
    </source>
</evidence>
<keyword evidence="3" id="KW-0695">RNA-directed DNA polymerase</keyword>
<name>A0A451A9I2_9GAMM</name>
<gene>
    <name evidence="3" type="ORF">BECKTUN1418F_GA0071002_13191</name>
</gene>
<organism evidence="3">
    <name type="scientific">Candidatus Kentrum sp. TUN</name>
    <dbReference type="NCBI Taxonomy" id="2126343"/>
    <lineage>
        <taxon>Bacteria</taxon>
        <taxon>Pseudomonadati</taxon>
        <taxon>Pseudomonadota</taxon>
        <taxon>Gammaproteobacteria</taxon>
        <taxon>Candidatus Kentrum</taxon>
    </lineage>
</organism>
<sequence>MKLKVHSLTGRITPVLVHQAFKNVKRNRGAAGIDKVSIQMFEANLHQNLDALMRELKTRSAFKPKPLRRVFIPKGKGKLRPLGIPAVRDRIAREVLRQLLSPIFEPLFHEDSFGFRPKRSCHQALVRVLDLWQRGYNVVLDADIQGFFDNIPHSVIMTGLANVVADGNILGLVGRFLRAGVMENGVFKPTTVGTPQNGVISPLLANIALNSLDWLLDQQELHFVRYADDFVVMCRSRTQAEEALALVQSHLNDELKLSLSLEKTHIASFTQGFAYLGFDLCSRSVTMRTKSVENLKTKVQEITERSHNLDSDLIMQLNRILRGTANYFATFFSHNRRLFQDVDKWIRVRLRCMKYRRKWCYSPH</sequence>
<proteinExistence type="inferred from homology"/>
<protein>
    <submittedName>
        <fullName evidence="3">Group II intron reverse transcriptase/maturase</fullName>
    </submittedName>
</protein>
<dbReference type="InterPro" id="IPR013597">
    <property type="entry name" value="Mat_intron_G2"/>
</dbReference>
<dbReference type="InterPro" id="IPR030931">
    <property type="entry name" value="Group_II_RT_mat"/>
</dbReference>
<reference evidence="3" key="1">
    <citation type="submission" date="2019-02" db="EMBL/GenBank/DDBJ databases">
        <authorList>
            <person name="Gruber-Vodicka R. H."/>
            <person name="Seah K. B. B."/>
        </authorList>
    </citation>
    <scope>NUCLEOTIDE SEQUENCE</scope>
    <source>
        <strain evidence="3">BECK_BY3</strain>
    </source>
</reference>
<keyword evidence="3" id="KW-0548">Nucleotidyltransferase</keyword>
<dbReference type="NCBIfam" id="TIGR04416">
    <property type="entry name" value="group_II_RT_mat"/>
    <property type="match status" value="1"/>
</dbReference>
<dbReference type="AlphaFoldDB" id="A0A451A9I2"/>
<evidence type="ECO:0000256" key="1">
    <source>
        <dbReference type="ARBA" id="ARBA00034120"/>
    </source>
</evidence>
<dbReference type="PROSITE" id="PS50878">
    <property type="entry name" value="RT_POL"/>
    <property type="match status" value="1"/>
</dbReference>
<dbReference type="CDD" id="cd01651">
    <property type="entry name" value="RT_G2_intron"/>
    <property type="match status" value="1"/>
</dbReference>
<evidence type="ECO:0000259" key="2">
    <source>
        <dbReference type="PROSITE" id="PS50878"/>
    </source>
</evidence>
<comment type="similarity">
    <text evidence="1">Belongs to the bacterial reverse transcriptase family.</text>
</comment>
<feature type="domain" description="Reverse transcriptase" evidence="2">
    <location>
        <begin position="53"/>
        <end position="280"/>
    </location>
</feature>
<dbReference type="Pfam" id="PF00078">
    <property type="entry name" value="RVT_1"/>
    <property type="match status" value="1"/>
</dbReference>
<dbReference type="PANTHER" id="PTHR34047">
    <property type="entry name" value="NUCLEAR INTRON MATURASE 1, MITOCHONDRIAL-RELATED"/>
    <property type="match status" value="1"/>
</dbReference>
<dbReference type="InterPro" id="IPR000477">
    <property type="entry name" value="RT_dom"/>
</dbReference>
<dbReference type="PANTHER" id="PTHR34047:SF8">
    <property type="entry name" value="PROTEIN YKFC"/>
    <property type="match status" value="1"/>
</dbReference>
<accession>A0A451A9I2</accession>
<dbReference type="GO" id="GO:0003964">
    <property type="term" value="F:RNA-directed DNA polymerase activity"/>
    <property type="evidence" value="ECO:0007669"/>
    <property type="project" value="UniProtKB-KW"/>
</dbReference>
<dbReference type="Pfam" id="PF08388">
    <property type="entry name" value="GIIM"/>
    <property type="match status" value="1"/>
</dbReference>
<keyword evidence="3" id="KW-0808">Transferase</keyword>